<dbReference type="InterPro" id="IPR051122">
    <property type="entry name" value="SDR_DHRS6-like"/>
</dbReference>
<keyword evidence="2" id="KW-0560">Oxidoreductase</keyword>
<dbReference type="SUPFAM" id="SSF51735">
    <property type="entry name" value="NAD(P)-binding Rossmann-fold domains"/>
    <property type="match status" value="1"/>
</dbReference>
<dbReference type="PANTHER" id="PTHR43477:SF1">
    <property type="entry name" value="DIHYDROANTICAPSIN 7-DEHYDROGENASE"/>
    <property type="match status" value="1"/>
</dbReference>
<evidence type="ECO:0000313" key="4">
    <source>
        <dbReference type="Proteomes" id="UP001606099"/>
    </source>
</evidence>
<evidence type="ECO:0000313" key="3">
    <source>
        <dbReference type="EMBL" id="MFG6448333.1"/>
    </source>
</evidence>
<comment type="similarity">
    <text evidence="1">Belongs to the short-chain dehydrogenases/reductases (SDR) family.</text>
</comment>
<proteinExistence type="inferred from homology"/>
<accession>A0ABW7FVI4</accession>
<comment type="caution">
    <text evidence="3">The sequence shown here is derived from an EMBL/GenBank/DDBJ whole genome shotgun (WGS) entry which is preliminary data.</text>
</comment>
<dbReference type="InterPro" id="IPR036291">
    <property type="entry name" value="NAD(P)-bd_dom_sf"/>
</dbReference>
<evidence type="ECO:0000256" key="1">
    <source>
        <dbReference type="ARBA" id="ARBA00006484"/>
    </source>
</evidence>
<keyword evidence="4" id="KW-1185">Reference proteome</keyword>
<name>A0ABW7FVI4_9BURK</name>
<organism evidence="3 4">
    <name type="scientific">Roseateles rivi</name>
    <dbReference type="NCBI Taxonomy" id="3299028"/>
    <lineage>
        <taxon>Bacteria</taxon>
        <taxon>Pseudomonadati</taxon>
        <taxon>Pseudomonadota</taxon>
        <taxon>Betaproteobacteria</taxon>
        <taxon>Burkholderiales</taxon>
        <taxon>Sphaerotilaceae</taxon>
        <taxon>Roseateles</taxon>
    </lineage>
</organism>
<evidence type="ECO:0000256" key="2">
    <source>
        <dbReference type="ARBA" id="ARBA00023002"/>
    </source>
</evidence>
<protein>
    <submittedName>
        <fullName evidence="3">SDR family oxidoreductase</fullName>
    </submittedName>
</protein>
<dbReference type="Gene3D" id="3.40.50.720">
    <property type="entry name" value="NAD(P)-binding Rossmann-like Domain"/>
    <property type="match status" value="1"/>
</dbReference>
<dbReference type="Proteomes" id="UP001606099">
    <property type="component" value="Unassembled WGS sequence"/>
</dbReference>
<dbReference type="Pfam" id="PF13561">
    <property type="entry name" value="adh_short_C2"/>
    <property type="match status" value="1"/>
</dbReference>
<sequence>MKSHINDDLRGRVALVSGATGGMGSAICARLLDDGMRVVMLGRDVAKLARVHDTLSTKVAERDRISTQVVDMSEPDSVVQAVAEVLNRYGRVTDLVQAAGDGPVASLLETNEGMWEETVQGKLLGTVRLARAVAPGMISAKSGRMVIVNGVFSQEPDPLFPINSTINCALAGFAKAISRDLGKHGIRVNVVNPGATTTPLWDSICRDLAARFGVSPSEINQQVIAKVPLGMLASPADVANTVAFLLSPHAAYINGAAISVDGGATAAV</sequence>
<dbReference type="PANTHER" id="PTHR43477">
    <property type="entry name" value="DIHYDROANTICAPSIN 7-DEHYDROGENASE"/>
    <property type="match status" value="1"/>
</dbReference>
<dbReference type="EMBL" id="JBIGHZ010000003">
    <property type="protein sequence ID" value="MFG6448333.1"/>
    <property type="molecule type" value="Genomic_DNA"/>
</dbReference>
<dbReference type="RefSeq" id="WP_394460465.1">
    <property type="nucleotide sequence ID" value="NZ_JBIGHZ010000003.1"/>
</dbReference>
<gene>
    <name evidence="3" type="ORF">ACG0Z6_08745</name>
</gene>
<dbReference type="PRINTS" id="PR00081">
    <property type="entry name" value="GDHRDH"/>
</dbReference>
<dbReference type="InterPro" id="IPR002347">
    <property type="entry name" value="SDR_fam"/>
</dbReference>
<reference evidence="3 4" key="1">
    <citation type="submission" date="2024-08" db="EMBL/GenBank/DDBJ databases">
        <authorList>
            <person name="Lu H."/>
        </authorList>
    </citation>
    <scope>NUCLEOTIDE SEQUENCE [LARGE SCALE GENOMIC DNA]</scope>
    <source>
        <strain evidence="3 4">BYS180W</strain>
    </source>
</reference>